<dbReference type="InterPro" id="IPR029063">
    <property type="entry name" value="SAM-dependent_MTases_sf"/>
</dbReference>
<proteinExistence type="predicted"/>
<comment type="caution">
    <text evidence="2">The sequence shown here is derived from an EMBL/GenBank/DDBJ whole genome shotgun (WGS) entry which is preliminary data.</text>
</comment>
<protein>
    <recommendedName>
        <fullName evidence="1">Methyltransferase type 11 domain-containing protein</fullName>
    </recommendedName>
</protein>
<name>A0A512H6U9_9PROT</name>
<accession>A0A512H6U9</accession>
<dbReference type="PANTHER" id="PTHR43591:SF24">
    <property type="entry name" value="2-METHOXY-6-POLYPRENYL-1,4-BENZOQUINOL METHYLASE, MITOCHONDRIAL"/>
    <property type="match status" value="1"/>
</dbReference>
<reference evidence="2 3" key="1">
    <citation type="submission" date="2019-07" db="EMBL/GenBank/DDBJ databases">
        <title>Whole genome shotgun sequence of Rhodospirillum oryzae NBRC 107573.</title>
        <authorList>
            <person name="Hosoyama A."/>
            <person name="Uohara A."/>
            <person name="Ohji S."/>
            <person name="Ichikawa N."/>
        </authorList>
    </citation>
    <scope>NUCLEOTIDE SEQUENCE [LARGE SCALE GENOMIC DNA]</scope>
    <source>
        <strain evidence="2 3">NBRC 107573</strain>
    </source>
</reference>
<gene>
    <name evidence="2" type="ORF">ROR02_13040</name>
</gene>
<dbReference type="Proteomes" id="UP000321567">
    <property type="component" value="Unassembled WGS sequence"/>
</dbReference>
<evidence type="ECO:0000313" key="3">
    <source>
        <dbReference type="Proteomes" id="UP000321567"/>
    </source>
</evidence>
<dbReference type="Gene3D" id="3.40.50.150">
    <property type="entry name" value="Vaccinia Virus protein VP39"/>
    <property type="match status" value="1"/>
</dbReference>
<dbReference type="AlphaFoldDB" id="A0A512H6U9"/>
<evidence type="ECO:0000313" key="2">
    <source>
        <dbReference type="EMBL" id="GEO81173.1"/>
    </source>
</evidence>
<dbReference type="GO" id="GO:0008757">
    <property type="term" value="F:S-adenosylmethionine-dependent methyltransferase activity"/>
    <property type="evidence" value="ECO:0007669"/>
    <property type="project" value="InterPro"/>
</dbReference>
<organism evidence="2 3">
    <name type="scientific">Pararhodospirillum oryzae</name>
    <dbReference type="NCBI Taxonomy" id="478448"/>
    <lineage>
        <taxon>Bacteria</taxon>
        <taxon>Pseudomonadati</taxon>
        <taxon>Pseudomonadota</taxon>
        <taxon>Alphaproteobacteria</taxon>
        <taxon>Rhodospirillales</taxon>
        <taxon>Rhodospirillaceae</taxon>
        <taxon>Pararhodospirillum</taxon>
    </lineage>
</organism>
<dbReference type="EMBL" id="BJZO01000028">
    <property type="protein sequence ID" value="GEO81173.1"/>
    <property type="molecule type" value="Genomic_DNA"/>
</dbReference>
<dbReference type="PANTHER" id="PTHR43591">
    <property type="entry name" value="METHYLTRANSFERASE"/>
    <property type="match status" value="1"/>
</dbReference>
<dbReference type="InterPro" id="IPR013216">
    <property type="entry name" value="Methyltransf_11"/>
</dbReference>
<evidence type="ECO:0000259" key="1">
    <source>
        <dbReference type="Pfam" id="PF08241"/>
    </source>
</evidence>
<dbReference type="Pfam" id="PF08241">
    <property type="entry name" value="Methyltransf_11"/>
    <property type="match status" value="1"/>
</dbReference>
<dbReference type="SUPFAM" id="SSF53335">
    <property type="entry name" value="S-adenosyl-L-methionine-dependent methyltransferases"/>
    <property type="match status" value="1"/>
</dbReference>
<keyword evidence="3" id="KW-1185">Reference proteome</keyword>
<dbReference type="CDD" id="cd02440">
    <property type="entry name" value="AdoMet_MTases"/>
    <property type="match status" value="1"/>
</dbReference>
<sequence>MQEWETRAPAYAGAWGEVTGAFVPSLLRPLAPLAGRTVLDLATGPGYAAALAVRLGARAWGVDFSHAMIAQARRFVPQASFEVADAQDLPFADETFDAVVSNFGVQHFADPDAVFAEAARVLRPGGCLVFTVWADQDRNTPTRLLETTLARLAACPSPAPEGPAYHQLLGDQALRDTLERAGFKGGTLARALAEVDWVFQDPNALFDSELRGSVRSGAWLRAQPPAVLAQIRAALAAEIQENHRDGARFVLPMAAVVVSAIRP</sequence>
<feature type="domain" description="Methyltransferase type 11" evidence="1">
    <location>
        <begin position="39"/>
        <end position="130"/>
    </location>
</feature>